<dbReference type="Proteomes" id="UP001430584">
    <property type="component" value="Unassembled WGS sequence"/>
</dbReference>
<evidence type="ECO:0000313" key="2">
    <source>
        <dbReference type="Proteomes" id="UP001430584"/>
    </source>
</evidence>
<reference evidence="1 2" key="1">
    <citation type="submission" date="2024-02" db="EMBL/GenBank/DDBJ databases">
        <title>De novo assembly and annotation of 12 fungi associated with fruit tree decline syndrome in Ontario, Canada.</title>
        <authorList>
            <person name="Sulman M."/>
            <person name="Ellouze W."/>
            <person name="Ilyukhin E."/>
        </authorList>
    </citation>
    <scope>NUCLEOTIDE SEQUENCE [LARGE SCALE GENOMIC DNA]</scope>
    <source>
        <strain evidence="1 2">FDS-637</strain>
    </source>
</reference>
<accession>A0ABR3CD02</accession>
<gene>
    <name evidence="1" type="ORF">SLS55_005988</name>
</gene>
<organism evidence="1 2">
    <name type="scientific">Diplodia seriata</name>
    <dbReference type="NCBI Taxonomy" id="420778"/>
    <lineage>
        <taxon>Eukaryota</taxon>
        <taxon>Fungi</taxon>
        <taxon>Dikarya</taxon>
        <taxon>Ascomycota</taxon>
        <taxon>Pezizomycotina</taxon>
        <taxon>Dothideomycetes</taxon>
        <taxon>Dothideomycetes incertae sedis</taxon>
        <taxon>Botryosphaeriales</taxon>
        <taxon>Botryosphaeriaceae</taxon>
        <taxon>Diplodia</taxon>
    </lineage>
</organism>
<name>A0ABR3CD02_9PEZI</name>
<evidence type="ECO:0000313" key="1">
    <source>
        <dbReference type="EMBL" id="KAL0258494.1"/>
    </source>
</evidence>
<dbReference type="GeneID" id="92010073"/>
<dbReference type="RefSeq" id="XP_066631523.1">
    <property type="nucleotide sequence ID" value="XM_066777428.1"/>
</dbReference>
<proteinExistence type="predicted"/>
<comment type="caution">
    <text evidence="1">The sequence shown here is derived from an EMBL/GenBank/DDBJ whole genome shotgun (WGS) entry which is preliminary data.</text>
</comment>
<dbReference type="EMBL" id="JAJVCZ030000006">
    <property type="protein sequence ID" value="KAL0258494.1"/>
    <property type="molecule type" value="Genomic_DNA"/>
</dbReference>
<keyword evidence="2" id="KW-1185">Reference proteome</keyword>
<sequence length="78" mass="9116">MTYYATMYSFDEDSFTDDNPVFDGYHGYLNNDAKASSSRRNYNSVDLGGLELRYFVPRKRSRHWTRKSRNILCSAAIC</sequence>
<protein>
    <submittedName>
        <fullName evidence="1">Uncharacterized protein</fullName>
    </submittedName>
</protein>